<dbReference type="GO" id="GO:0004879">
    <property type="term" value="F:nuclear receptor activity"/>
    <property type="evidence" value="ECO:0007669"/>
    <property type="project" value="TreeGrafter"/>
</dbReference>
<keyword evidence="7" id="KW-0675">Receptor</keyword>
<dbReference type="PANTHER" id="PTHR24082:SF283">
    <property type="entry name" value="NUCLEAR HORMONE RECEPTOR HR96"/>
    <property type="match status" value="1"/>
</dbReference>
<dbReference type="InterPro" id="IPR050234">
    <property type="entry name" value="Nuclear_hormone_rcpt_NR1"/>
</dbReference>
<evidence type="ECO:0000313" key="11">
    <source>
        <dbReference type="EMBL" id="CAD7631277.1"/>
    </source>
</evidence>
<keyword evidence="4" id="KW-0805">Transcription regulation</keyword>
<dbReference type="GO" id="GO:0000122">
    <property type="term" value="P:negative regulation of transcription by RNA polymerase II"/>
    <property type="evidence" value="ECO:0007669"/>
    <property type="project" value="TreeGrafter"/>
</dbReference>
<dbReference type="EMBL" id="OC863805">
    <property type="protein sequence ID" value="CAD7631277.1"/>
    <property type="molecule type" value="Genomic_DNA"/>
</dbReference>
<dbReference type="GO" id="GO:0000978">
    <property type="term" value="F:RNA polymerase II cis-regulatory region sequence-specific DNA binding"/>
    <property type="evidence" value="ECO:0007669"/>
    <property type="project" value="TreeGrafter"/>
</dbReference>
<keyword evidence="8" id="KW-0539">Nucleus</keyword>
<feature type="domain" description="Nuclear receptor" evidence="10">
    <location>
        <begin position="4"/>
        <end position="28"/>
    </location>
</feature>
<evidence type="ECO:0000256" key="4">
    <source>
        <dbReference type="ARBA" id="ARBA00023015"/>
    </source>
</evidence>
<evidence type="ECO:0000256" key="1">
    <source>
        <dbReference type="ARBA" id="ARBA00022723"/>
    </source>
</evidence>
<keyword evidence="3" id="KW-0862">Zinc</keyword>
<keyword evidence="1" id="KW-0479">Metal-binding</keyword>
<reference evidence="11" key="1">
    <citation type="submission" date="2020-11" db="EMBL/GenBank/DDBJ databases">
        <authorList>
            <person name="Tran Van P."/>
        </authorList>
    </citation>
    <scope>NUCLEOTIDE SEQUENCE</scope>
</reference>
<dbReference type="OrthoDB" id="6352325at2759"/>
<dbReference type="Pfam" id="PF00105">
    <property type="entry name" value="zf-C4"/>
    <property type="match status" value="1"/>
</dbReference>
<evidence type="ECO:0000313" key="12">
    <source>
        <dbReference type="Proteomes" id="UP000759131"/>
    </source>
</evidence>
<dbReference type="Proteomes" id="UP000759131">
    <property type="component" value="Unassembled WGS sequence"/>
</dbReference>
<proteinExistence type="predicted"/>
<sequence length="388" mass="45017">MSLFNFGVISCQSCKAFFRRNALKTKEWILNDEELKTMRSKIADNKVKKRNRELYRRLMVSKAPTPAPPLVDSTSYKRHNHYGSTGESLSGDSSSFSDTSNGKHMGSSSDSSVSDDNNNDDKRGGDERQLVAAVDYARGRRRTKLNAQIATIYDTYGNEKRNEFRESVAGIVRHVGDYNKSFNTYEWDKLSEMFKAINFIREDPLPASPRVSDMVNFKVAMVYKLEKEIRNFISVAQNVAEFECLCENDRIALVKYGSVEIICMRLIQFYNTEAQSWTINMGTDNWILSKVDMFKHEAMKVIFGNCFKKISDEWDSDPYILDLMTIILLFDPNRPNLLHREVVKLQQNIYMHLLQRFIKINEFNFPIGNRCLAKTKQSHHNAWFKNKH</sequence>
<dbReference type="GO" id="GO:0030154">
    <property type="term" value="P:cell differentiation"/>
    <property type="evidence" value="ECO:0007669"/>
    <property type="project" value="TreeGrafter"/>
</dbReference>
<evidence type="ECO:0000256" key="9">
    <source>
        <dbReference type="SAM" id="MobiDB-lite"/>
    </source>
</evidence>
<accession>A0A7R9Q3V9</accession>
<protein>
    <recommendedName>
        <fullName evidence="10">Nuclear receptor domain-containing protein</fullName>
    </recommendedName>
</protein>
<dbReference type="InterPro" id="IPR001628">
    <property type="entry name" value="Znf_hrmn_rcpt"/>
</dbReference>
<dbReference type="SUPFAM" id="SSF48508">
    <property type="entry name" value="Nuclear receptor ligand-binding domain"/>
    <property type="match status" value="1"/>
</dbReference>
<feature type="region of interest" description="Disordered" evidence="9">
    <location>
        <begin position="58"/>
        <end position="131"/>
    </location>
</feature>
<keyword evidence="12" id="KW-1185">Reference proteome</keyword>
<feature type="compositionally biased region" description="Basic and acidic residues" evidence="9">
    <location>
        <begin position="119"/>
        <end position="129"/>
    </location>
</feature>
<dbReference type="InterPro" id="IPR035500">
    <property type="entry name" value="NHR-like_dom_sf"/>
</dbReference>
<dbReference type="GO" id="GO:0008270">
    <property type="term" value="F:zinc ion binding"/>
    <property type="evidence" value="ECO:0007669"/>
    <property type="project" value="UniProtKB-KW"/>
</dbReference>
<evidence type="ECO:0000256" key="6">
    <source>
        <dbReference type="ARBA" id="ARBA00023163"/>
    </source>
</evidence>
<dbReference type="Gene3D" id="1.10.565.10">
    <property type="entry name" value="Retinoid X Receptor"/>
    <property type="match status" value="1"/>
</dbReference>
<evidence type="ECO:0000256" key="2">
    <source>
        <dbReference type="ARBA" id="ARBA00022771"/>
    </source>
</evidence>
<dbReference type="GO" id="GO:0045944">
    <property type="term" value="P:positive regulation of transcription by RNA polymerase II"/>
    <property type="evidence" value="ECO:0007669"/>
    <property type="project" value="TreeGrafter"/>
</dbReference>
<dbReference type="Gene3D" id="3.30.50.10">
    <property type="entry name" value="Erythroid Transcription Factor GATA-1, subunit A"/>
    <property type="match status" value="1"/>
</dbReference>
<keyword evidence="6" id="KW-0804">Transcription</keyword>
<dbReference type="PANTHER" id="PTHR24082">
    <property type="entry name" value="NUCLEAR HORMONE RECEPTOR"/>
    <property type="match status" value="1"/>
</dbReference>
<dbReference type="InterPro" id="IPR013088">
    <property type="entry name" value="Znf_NHR/GATA"/>
</dbReference>
<evidence type="ECO:0000259" key="10">
    <source>
        <dbReference type="Pfam" id="PF00105"/>
    </source>
</evidence>
<evidence type="ECO:0000256" key="7">
    <source>
        <dbReference type="ARBA" id="ARBA00023170"/>
    </source>
</evidence>
<name>A0A7R9Q3V9_9ACAR</name>
<evidence type="ECO:0000256" key="3">
    <source>
        <dbReference type="ARBA" id="ARBA00022833"/>
    </source>
</evidence>
<organism evidence="11">
    <name type="scientific">Medioppia subpectinata</name>
    <dbReference type="NCBI Taxonomy" id="1979941"/>
    <lineage>
        <taxon>Eukaryota</taxon>
        <taxon>Metazoa</taxon>
        <taxon>Ecdysozoa</taxon>
        <taxon>Arthropoda</taxon>
        <taxon>Chelicerata</taxon>
        <taxon>Arachnida</taxon>
        <taxon>Acari</taxon>
        <taxon>Acariformes</taxon>
        <taxon>Sarcoptiformes</taxon>
        <taxon>Oribatida</taxon>
        <taxon>Brachypylina</taxon>
        <taxon>Oppioidea</taxon>
        <taxon>Oppiidae</taxon>
        <taxon>Medioppia</taxon>
    </lineage>
</organism>
<dbReference type="AlphaFoldDB" id="A0A7R9Q3V9"/>
<feature type="compositionally biased region" description="Low complexity" evidence="9">
    <location>
        <begin position="83"/>
        <end position="116"/>
    </location>
</feature>
<gene>
    <name evidence="11" type="ORF">OSB1V03_LOCUS11686</name>
</gene>
<keyword evidence="5" id="KW-0238">DNA-binding</keyword>
<dbReference type="SUPFAM" id="SSF57716">
    <property type="entry name" value="Glucocorticoid receptor-like (DNA-binding domain)"/>
    <property type="match status" value="1"/>
</dbReference>
<keyword evidence="2" id="KW-0863">Zinc-finger</keyword>
<dbReference type="EMBL" id="CAJPIZ010009230">
    <property type="protein sequence ID" value="CAG2111707.1"/>
    <property type="molecule type" value="Genomic_DNA"/>
</dbReference>
<evidence type="ECO:0000256" key="5">
    <source>
        <dbReference type="ARBA" id="ARBA00023125"/>
    </source>
</evidence>
<evidence type="ECO:0000256" key="8">
    <source>
        <dbReference type="ARBA" id="ARBA00023242"/>
    </source>
</evidence>